<dbReference type="Proteomes" id="UP000186922">
    <property type="component" value="Unassembled WGS sequence"/>
</dbReference>
<sequence length="651" mass="73767">MDPINPLNILKLLEMDHEQDFQPNDSPSDHDKLHKALIKGIAGLLISLSESIIRLLTSWIFTSTKLEVRSWPSRTILQYELQISMPTFEEFEKTVAENNLLTGHREADFEPTPNDRLGEPDSSATEPSSHELFVPRIPDPKVPSSQAADLDYKKRAERQVEDDGSRIDRLEALRLETGRQFCLAKQKPHVVKDIDIRRWAVTANREIGLPAFCDRKINKFVTEKYLQEEPDRKKSAEECVTLVRSRIQAYGLDCLRSADQSGFEYEIRLGRTLDLVGAKHVLALTRSENSMTHSYTVMMCVSPGARKCLPVLFITLQEDKSVFGPIVRRTMFSASNLHVTASTSGKMTKGLFVEWCEKILGRQEAVEEVKPEELEYEMITIPPKVTGQIQPLDVLCFRMYKGYFRKFEAVLKIAWCSYLLINYNKDYDIAYAKWNETQNTASQVPAANPAPKMRDHNGAAAGTATVPPDLKNFVPRNESNPHEDLAYTGFFVHNFLFHVLSMFSGIVLYAGEKYGSRPLVAVFVVYGVIYCLDQLAVGFLVAYIAIRLLKCDKNSDCERWIMSFYQPGHNSYPLFRGYSTIQILFGMISSFCVYTVIKHLHYARRALPLHPAQKAAYMINQSQPGIAGAAGLPVPAVIRTEQQEASEFINE</sequence>
<comment type="caution">
    <text evidence="3">The sequence shown here is derived from an EMBL/GenBank/DDBJ whole genome shotgun (WGS) entry which is preliminary data.</text>
</comment>
<feature type="transmembrane region" description="Helical" evidence="2">
    <location>
        <begin position="523"/>
        <end position="546"/>
    </location>
</feature>
<reference evidence="3 4" key="1">
    <citation type="journal article" date="2016" name="Nat. Commun.">
        <title>Extremotolerant tardigrade genome and improved radiotolerance of human cultured cells by tardigrade-unique protein.</title>
        <authorList>
            <person name="Hashimoto T."/>
            <person name="Horikawa D.D."/>
            <person name="Saito Y."/>
            <person name="Kuwahara H."/>
            <person name="Kozuka-Hata H."/>
            <person name="Shin-I T."/>
            <person name="Minakuchi Y."/>
            <person name="Ohishi K."/>
            <person name="Motoyama A."/>
            <person name="Aizu T."/>
            <person name="Enomoto A."/>
            <person name="Kondo K."/>
            <person name="Tanaka S."/>
            <person name="Hara Y."/>
            <person name="Koshikawa S."/>
            <person name="Sagara H."/>
            <person name="Miura T."/>
            <person name="Yokobori S."/>
            <person name="Miyagawa K."/>
            <person name="Suzuki Y."/>
            <person name="Kubo T."/>
            <person name="Oyama M."/>
            <person name="Kohara Y."/>
            <person name="Fujiyama A."/>
            <person name="Arakawa K."/>
            <person name="Katayama T."/>
            <person name="Toyoda A."/>
            <person name="Kunieda T."/>
        </authorList>
    </citation>
    <scope>NUCLEOTIDE SEQUENCE [LARGE SCALE GENOMIC DNA]</scope>
    <source>
        <strain evidence="3 4">YOKOZUNA-1</strain>
    </source>
</reference>
<proteinExistence type="predicted"/>
<keyword evidence="2" id="KW-0812">Transmembrane</keyword>
<gene>
    <name evidence="3" type="primary">RvY_11466-1</name>
    <name evidence="3" type="synonym">RvY_11466.1</name>
    <name evidence="3" type="ORF">RvY_11466</name>
</gene>
<keyword evidence="4" id="KW-1185">Reference proteome</keyword>
<dbReference type="AlphaFoldDB" id="A0A1D1VG78"/>
<evidence type="ECO:0000256" key="1">
    <source>
        <dbReference type="SAM" id="MobiDB-lite"/>
    </source>
</evidence>
<evidence type="ECO:0000313" key="4">
    <source>
        <dbReference type="Proteomes" id="UP000186922"/>
    </source>
</evidence>
<feature type="transmembrane region" description="Helical" evidence="2">
    <location>
        <begin position="485"/>
        <end position="511"/>
    </location>
</feature>
<evidence type="ECO:0000313" key="3">
    <source>
        <dbReference type="EMBL" id="GAV00645.1"/>
    </source>
</evidence>
<accession>A0A1D1VG78</accession>
<protein>
    <submittedName>
        <fullName evidence="3">Uncharacterized protein</fullName>
    </submittedName>
</protein>
<feature type="transmembrane region" description="Helical" evidence="2">
    <location>
        <begin position="577"/>
        <end position="597"/>
    </location>
</feature>
<organism evidence="3 4">
    <name type="scientific">Ramazzottius varieornatus</name>
    <name type="common">Water bear</name>
    <name type="synonym">Tardigrade</name>
    <dbReference type="NCBI Taxonomy" id="947166"/>
    <lineage>
        <taxon>Eukaryota</taxon>
        <taxon>Metazoa</taxon>
        <taxon>Ecdysozoa</taxon>
        <taxon>Tardigrada</taxon>
        <taxon>Eutardigrada</taxon>
        <taxon>Parachela</taxon>
        <taxon>Hypsibioidea</taxon>
        <taxon>Ramazzottiidae</taxon>
        <taxon>Ramazzottius</taxon>
    </lineage>
</organism>
<keyword evidence="2" id="KW-0472">Membrane</keyword>
<dbReference type="EMBL" id="BDGG01000006">
    <property type="protein sequence ID" value="GAV00645.1"/>
    <property type="molecule type" value="Genomic_DNA"/>
</dbReference>
<feature type="region of interest" description="Disordered" evidence="1">
    <location>
        <begin position="103"/>
        <end position="163"/>
    </location>
</feature>
<feature type="compositionally biased region" description="Basic and acidic residues" evidence="1">
    <location>
        <begin position="150"/>
        <end position="163"/>
    </location>
</feature>
<keyword evidence="2" id="KW-1133">Transmembrane helix</keyword>
<name>A0A1D1VG78_RAMVA</name>
<evidence type="ECO:0000256" key="2">
    <source>
        <dbReference type="SAM" id="Phobius"/>
    </source>
</evidence>